<accession>A0A0E9SG11</accession>
<sequence>MIRNETKRF</sequence>
<dbReference type="EMBL" id="GBXM01068375">
    <property type="protein sequence ID" value="JAH40202.1"/>
    <property type="molecule type" value="Transcribed_RNA"/>
</dbReference>
<evidence type="ECO:0000313" key="1">
    <source>
        <dbReference type="EMBL" id="JAH40202.1"/>
    </source>
</evidence>
<proteinExistence type="predicted"/>
<dbReference type="EMBL" id="GBXM01067938">
    <property type="protein sequence ID" value="JAH40639.1"/>
    <property type="molecule type" value="Transcribed_RNA"/>
</dbReference>
<name>A0A0E9SG11_ANGAN</name>
<reference evidence="1" key="1">
    <citation type="submission" date="2014-11" db="EMBL/GenBank/DDBJ databases">
        <authorList>
            <person name="Amaro Gonzalez C."/>
        </authorList>
    </citation>
    <scope>NUCLEOTIDE SEQUENCE</scope>
</reference>
<reference evidence="1" key="2">
    <citation type="journal article" date="2015" name="Fish Shellfish Immunol.">
        <title>Early steps in the European eel (Anguilla anguilla)-Vibrio vulnificus interaction in the gills: Role of the RtxA13 toxin.</title>
        <authorList>
            <person name="Callol A."/>
            <person name="Pajuelo D."/>
            <person name="Ebbesson L."/>
            <person name="Teles M."/>
            <person name="MacKenzie S."/>
            <person name="Amaro C."/>
        </authorList>
    </citation>
    <scope>NUCLEOTIDE SEQUENCE</scope>
</reference>
<protein>
    <submittedName>
        <fullName evidence="1">Uncharacterized protein</fullName>
    </submittedName>
</protein>
<organism evidence="1">
    <name type="scientific">Anguilla anguilla</name>
    <name type="common">European freshwater eel</name>
    <name type="synonym">Muraena anguilla</name>
    <dbReference type="NCBI Taxonomy" id="7936"/>
    <lineage>
        <taxon>Eukaryota</taxon>
        <taxon>Metazoa</taxon>
        <taxon>Chordata</taxon>
        <taxon>Craniata</taxon>
        <taxon>Vertebrata</taxon>
        <taxon>Euteleostomi</taxon>
        <taxon>Actinopterygii</taxon>
        <taxon>Neopterygii</taxon>
        <taxon>Teleostei</taxon>
        <taxon>Anguilliformes</taxon>
        <taxon>Anguillidae</taxon>
        <taxon>Anguilla</taxon>
    </lineage>
</organism>